<comment type="caution">
    <text evidence="1">The sequence shown here is derived from an EMBL/GenBank/DDBJ whole genome shotgun (WGS) entry which is preliminary data.</text>
</comment>
<name>A0A2N8KSA4_9BURK</name>
<keyword evidence="2" id="KW-1185">Reference proteome</keyword>
<reference evidence="1 2" key="1">
    <citation type="submission" date="2018-01" db="EMBL/GenBank/DDBJ databases">
        <title>Draft genome sequence of Paucibacter aquatile CR182 isolated from freshwater of the Nakdong River.</title>
        <authorList>
            <person name="Choi A."/>
            <person name="Chung E.J."/>
        </authorList>
    </citation>
    <scope>NUCLEOTIDE SEQUENCE [LARGE SCALE GENOMIC DNA]</scope>
    <source>
        <strain evidence="1 2">CR182</strain>
    </source>
</reference>
<dbReference type="AlphaFoldDB" id="A0A2N8KSA4"/>
<gene>
    <name evidence="1" type="ORF">C1O66_21855</name>
</gene>
<dbReference type="EMBL" id="POSP01000004">
    <property type="protein sequence ID" value="PND36348.1"/>
    <property type="molecule type" value="Genomic_DNA"/>
</dbReference>
<evidence type="ECO:0000313" key="1">
    <source>
        <dbReference type="EMBL" id="PND36348.1"/>
    </source>
</evidence>
<evidence type="ECO:0000313" key="2">
    <source>
        <dbReference type="Proteomes" id="UP000235916"/>
    </source>
</evidence>
<organism evidence="1 2">
    <name type="scientific">Kinneretia aquatilis</name>
    <dbReference type="NCBI Taxonomy" id="2070761"/>
    <lineage>
        <taxon>Bacteria</taxon>
        <taxon>Pseudomonadati</taxon>
        <taxon>Pseudomonadota</taxon>
        <taxon>Betaproteobacteria</taxon>
        <taxon>Burkholderiales</taxon>
        <taxon>Sphaerotilaceae</taxon>
        <taxon>Roseateles</taxon>
    </lineage>
</organism>
<protein>
    <submittedName>
        <fullName evidence="1">Uncharacterized protein</fullName>
    </submittedName>
</protein>
<accession>A0A2N8KSA4</accession>
<sequence>MQHCPDPPAQPRALAERQLRDRTTGLSTAARHALHFALSDAAHWDKTSWTIAAPPMVWMMEDA</sequence>
<proteinExistence type="predicted"/>
<dbReference type="Proteomes" id="UP000235916">
    <property type="component" value="Unassembled WGS sequence"/>
</dbReference>